<dbReference type="InterPro" id="IPR000835">
    <property type="entry name" value="HTH_MarR-typ"/>
</dbReference>
<gene>
    <name evidence="2" type="ORF">EDD29_5570</name>
</gene>
<dbReference type="Proteomes" id="UP000272400">
    <property type="component" value="Unassembled WGS sequence"/>
</dbReference>
<dbReference type="SUPFAM" id="SSF46785">
    <property type="entry name" value="Winged helix' DNA-binding domain"/>
    <property type="match status" value="1"/>
</dbReference>
<dbReference type="SMART" id="SM00347">
    <property type="entry name" value="HTH_MARR"/>
    <property type="match status" value="1"/>
</dbReference>
<dbReference type="InterPro" id="IPR036388">
    <property type="entry name" value="WH-like_DNA-bd_sf"/>
</dbReference>
<accession>A0A3N1D327</accession>
<evidence type="ECO:0000313" key="3">
    <source>
        <dbReference type="Proteomes" id="UP000272400"/>
    </source>
</evidence>
<dbReference type="GO" id="GO:0003700">
    <property type="term" value="F:DNA-binding transcription factor activity"/>
    <property type="evidence" value="ECO:0007669"/>
    <property type="project" value="InterPro"/>
</dbReference>
<dbReference type="GO" id="GO:0003677">
    <property type="term" value="F:DNA binding"/>
    <property type="evidence" value="ECO:0007669"/>
    <property type="project" value="UniProtKB-KW"/>
</dbReference>
<dbReference type="EMBL" id="RJKE01000001">
    <property type="protein sequence ID" value="ROO87922.1"/>
    <property type="molecule type" value="Genomic_DNA"/>
</dbReference>
<dbReference type="AlphaFoldDB" id="A0A3N1D327"/>
<dbReference type="Gene3D" id="1.10.10.10">
    <property type="entry name" value="Winged helix-like DNA-binding domain superfamily/Winged helix DNA-binding domain"/>
    <property type="match status" value="1"/>
</dbReference>
<feature type="domain" description="HTH marR-type" evidence="1">
    <location>
        <begin position="31"/>
        <end position="134"/>
    </location>
</feature>
<evidence type="ECO:0000259" key="1">
    <source>
        <dbReference type="SMART" id="SM00347"/>
    </source>
</evidence>
<comment type="caution">
    <text evidence="2">The sequence shown here is derived from an EMBL/GenBank/DDBJ whole genome shotgun (WGS) entry which is preliminary data.</text>
</comment>
<dbReference type="PANTHER" id="PTHR39515">
    <property type="entry name" value="CONSERVED PROTEIN"/>
    <property type="match status" value="1"/>
</dbReference>
<protein>
    <submittedName>
        <fullName evidence="2">DNA-binding MarR family transcriptional regulator</fullName>
    </submittedName>
</protein>
<keyword evidence="3" id="KW-1185">Reference proteome</keyword>
<proteinExistence type="predicted"/>
<sequence>MPARREKGVPDNAIPVIAYQTLLLGRHRHGPALRPGGGAALERSAVILLSRIQVQGPMSIRRLSEAFGLDASTVNRQANSMIRAGLLVRMPDPDAGMARLLRLTPEGARRLAEERAANARSLGRVLAAWTPEDTAVFAEFLTRFNQDIEALSGRPWPDPAAAPRT</sequence>
<dbReference type="InterPro" id="IPR036390">
    <property type="entry name" value="WH_DNA-bd_sf"/>
</dbReference>
<reference evidence="2 3" key="1">
    <citation type="submission" date="2018-11" db="EMBL/GenBank/DDBJ databases">
        <title>Sequencing the genomes of 1000 actinobacteria strains.</title>
        <authorList>
            <person name="Klenk H.-P."/>
        </authorList>
    </citation>
    <scope>NUCLEOTIDE SEQUENCE [LARGE SCALE GENOMIC DNA]</scope>
    <source>
        <strain evidence="2 3">DSM 44254</strain>
    </source>
</reference>
<organism evidence="2 3">
    <name type="scientific">Actinocorallia herbida</name>
    <dbReference type="NCBI Taxonomy" id="58109"/>
    <lineage>
        <taxon>Bacteria</taxon>
        <taxon>Bacillati</taxon>
        <taxon>Actinomycetota</taxon>
        <taxon>Actinomycetes</taxon>
        <taxon>Streptosporangiales</taxon>
        <taxon>Thermomonosporaceae</taxon>
        <taxon>Actinocorallia</taxon>
    </lineage>
</organism>
<evidence type="ECO:0000313" key="2">
    <source>
        <dbReference type="EMBL" id="ROO87922.1"/>
    </source>
</evidence>
<keyword evidence="2" id="KW-0238">DNA-binding</keyword>
<dbReference type="InterPro" id="IPR052526">
    <property type="entry name" value="HTH-type_Bedaq_tolerance"/>
</dbReference>
<dbReference type="Pfam" id="PF01047">
    <property type="entry name" value="MarR"/>
    <property type="match status" value="1"/>
</dbReference>
<name>A0A3N1D327_9ACTN</name>
<dbReference type="PANTHER" id="PTHR39515:SF2">
    <property type="entry name" value="HTH-TYPE TRANSCRIPTIONAL REGULATOR RV0880"/>
    <property type="match status" value="1"/>
</dbReference>